<organism evidence="1 2">
    <name type="scientific">Xylanimonas oleitrophica</name>
    <dbReference type="NCBI Taxonomy" id="2607479"/>
    <lineage>
        <taxon>Bacteria</taxon>
        <taxon>Bacillati</taxon>
        <taxon>Actinomycetota</taxon>
        <taxon>Actinomycetes</taxon>
        <taxon>Micrococcales</taxon>
        <taxon>Promicromonosporaceae</taxon>
        <taxon>Xylanimonas</taxon>
    </lineage>
</organism>
<keyword evidence="2" id="KW-1185">Reference proteome</keyword>
<dbReference type="AlphaFoldDB" id="A0A2W5X474"/>
<protein>
    <submittedName>
        <fullName evidence="1">Uncharacterized protein</fullName>
    </submittedName>
</protein>
<sequence>MTAHTHTEHVPGCYRCDLSRDEVTAPERDAVEVVKAALRDRPAMTYGVSDLILDSISAAVVAALTQAGHLGGQAEAYTVGQISEAFAKHASADGWGVPAFYEGGLLSALRGEFDRQPGTDEKPSPCEGVGGIPCTLPDGHEPPCHEPGTDERRDPGHDLTCLCILDGCAQHGLGPWVEPEPMRADRTLCRSRDGDHECRLPAGHRDGLHRCRIDGRRWGRRRQPGTDEEEKR</sequence>
<name>A0A2W5X474_9MICO</name>
<evidence type="ECO:0000313" key="2">
    <source>
        <dbReference type="Proteomes" id="UP000248783"/>
    </source>
</evidence>
<comment type="caution">
    <text evidence="1">The sequence shown here is derived from an EMBL/GenBank/DDBJ whole genome shotgun (WGS) entry which is preliminary data.</text>
</comment>
<dbReference type="RefSeq" id="WP_111249619.1">
    <property type="nucleotide sequence ID" value="NZ_QKWH01000001.1"/>
</dbReference>
<accession>A0A2W5X474</accession>
<proteinExistence type="predicted"/>
<dbReference type="EMBL" id="QKWH01000001">
    <property type="protein sequence ID" value="PZR55255.1"/>
    <property type="molecule type" value="Genomic_DNA"/>
</dbReference>
<evidence type="ECO:0000313" key="1">
    <source>
        <dbReference type="EMBL" id="PZR55255.1"/>
    </source>
</evidence>
<reference evidence="1 2" key="1">
    <citation type="submission" date="2018-06" db="EMBL/GenBank/DDBJ databases">
        <title>Whole genome sequencing of a novel hydrocarbon degrading bacterial strain, PW21 isolated from oil contaminated produced water sample.</title>
        <authorList>
            <person name="Nagkirti P."/>
            <person name="Shaikh A."/>
            <person name="Gowdaman V."/>
            <person name="Engineer A.E."/>
            <person name="Dagar S."/>
            <person name="Dhakephalkar P.K."/>
        </authorList>
    </citation>
    <scope>NUCLEOTIDE SEQUENCE [LARGE SCALE GENOMIC DNA]</scope>
    <source>
        <strain evidence="1 2">PW21</strain>
    </source>
</reference>
<gene>
    <name evidence="1" type="ORF">DNL40_02470</name>
</gene>
<dbReference type="Proteomes" id="UP000248783">
    <property type="component" value="Unassembled WGS sequence"/>
</dbReference>